<feature type="domain" description="Peptidase S8/S53" evidence="8">
    <location>
        <begin position="602"/>
        <end position="824"/>
    </location>
</feature>
<protein>
    <recommendedName>
        <fullName evidence="8">Peptidase S8/S53 domain-containing protein</fullName>
    </recommendedName>
</protein>
<evidence type="ECO:0000256" key="7">
    <source>
        <dbReference type="PROSITE-ProRule" id="PRU01240"/>
    </source>
</evidence>
<evidence type="ECO:0000256" key="6">
    <source>
        <dbReference type="ARBA" id="ARBA00023145"/>
    </source>
</evidence>
<keyword evidence="3" id="KW-0732">Signal</keyword>
<dbReference type="EMBL" id="JAQIZZ010000007">
    <property type="protein sequence ID" value="KAJ5533431.1"/>
    <property type="molecule type" value="Genomic_DNA"/>
</dbReference>
<dbReference type="PANTHER" id="PTHR43399">
    <property type="entry name" value="SUBTILISIN-RELATED"/>
    <property type="match status" value="1"/>
</dbReference>
<dbReference type="AlphaFoldDB" id="A0AAD6CTG3"/>
<proteinExistence type="inferred from homology"/>
<evidence type="ECO:0000256" key="1">
    <source>
        <dbReference type="ARBA" id="ARBA00011073"/>
    </source>
</evidence>
<organism evidence="9 10">
    <name type="scientific">Penicillium frequentans</name>
    <dbReference type="NCBI Taxonomy" id="3151616"/>
    <lineage>
        <taxon>Eukaryota</taxon>
        <taxon>Fungi</taxon>
        <taxon>Dikarya</taxon>
        <taxon>Ascomycota</taxon>
        <taxon>Pezizomycotina</taxon>
        <taxon>Eurotiomycetes</taxon>
        <taxon>Eurotiomycetidae</taxon>
        <taxon>Eurotiales</taxon>
        <taxon>Aspergillaceae</taxon>
        <taxon>Penicillium</taxon>
    </lineage>
</organism>
<evidence type="ECO:0000256" key="2">
    <source>
        <dbReference type="ARBA" id="ARBA00022670"/>
    </source>
</evidence>
<evidence type="ECO:0000256" key="3">
    <source>
        <dbReference type="ARBA" id="ARBA00022729"/>
    </source>
</evidence>
<dbReference type="SUPFAM" id="SSF48403">
    <property type="entry name" value="Ankyrin repeat"/>
    <property type="match status" value="1"/>
</dbReference>
<dbReference type="GO" id="GO:0006508">
    <property type="term" value="P:proteolysis"/>
    <property type="evidence" value="ECO:0007669"/>
    <property type="project" value="UniProtKB-KW"/>
</dbReference>
<dbReference type="PROSITE" id="PS51892">
    <property type="entry name" value="SUBTILASE"/>
    <property type="match status" value="1"/>
</dbReference>
<dbReference type="InterPro" id="IPR015500">
    <property type="entry name" value="Peptidase_S8_subtilisin-rel"/>
</dbReference>
<name>A0AAD6CTG3_9EURO</name>
<reference evidence="9 10" key="1">
    <citation type="journal article" date="2023" name="IMA Fungus">
        <title>Comparative genomic study of the Penicillium genus elucidates a diverse pangenome and 15 lateral gene transfer events.</title>
        <authorList>
            <person name="Petersen C."/>
            <person name="Sorensen T."/>
            <person name="Nielsen M.R."/>
            <person name="Sondergaard T.E."/>
            <person name="Sorensen J.L."/>
            <person name="Fitzpatrick D.A."/>
            <person name="Frisvad J.C."/>
            <person name="Nielsen K.L."/>
        </authorList>
    </citation>
    <scope>NUCLEOTIDE SEQUENCE [LARGE SCALE GENOMIC DNA]</scope>
    <source>
        <strain evidence="9 10">IBT 35679</strain>
    </source>
</reference>
<dbReference type="SUPFAM" id="SSF52743">
    <property type="entry name" value="Subtilisin-like"/>
    <property type="match status" value="1"/>
</dbReference>
<dbReference type="Gene3D" id="1.25.40.20">
    <property type="entry name" value="Ankyrin repeat-containing domain"/>
    <property type="match status" value="1"/>
</dbReference>
<dbReference type="PANTHER" id="PTHR43399:SF4">
    <property type="entry name" value="CELL WALL-ASSOCIATED PROTEASE"/>
    <property type="match status" value="1"/>
</dbReference>
<evidence type="ECO:0000256" key="4">
    <source>
        <dbReference type="ARBA" id="ARBA00022801"/>
    </source>
</evidence>
<comment type="caution">
    <text evidence="9">The sequence shown here is derived from an EMBL/GenBank/DDBJ whole genome shotgun (WGS) entry which is preliminary data.</text>
</comment>
<keyword evidence="2 7" id="KW-0645">Protease</keyword>
<evidence type="ECO:0000256" key="5">
    <source>
        <dbReference type="ARBA" id="ARBA00022825"/>
    </source>
</evidence>
<dbReference type="PRINTS" id="PR00723">
    <property type="entry name" value="SUBTILISIN"/>
</dbReference>
<dbReference type="Gene3D" id="3.40.50.200">
    <property type="entry name" value="Peptidase S8/S53 domain"/>
    <property type="match status" value="1"/>
</dbReference>
<keyword evidence="6" id="KW-0865">Zymogen</keyword>
<sequence length="917" mass="104182">MESHFYSNKSVFAKLHSQRDDDEDARVCATGDPVLGRFKDVLELALSLTKSFGEEVDAKPRELREKSGAQSLEDDSIFGTDFEANFTFDPVIDSPGEGPTRANAEKRFMRVWKKDLKQVAGGSQNILHFLAKDGRLFRNQISLKWFAMRIMGYYPELMGQVDDQNRTPLSLAITERNELFIRAYGAVNTPYWENIREELKKECKYEPSSAFPPVTCLHLAMLSDISSQSRQIIIDRAPVEMILMRNSAGLTPLHLAVDFDRCSPEQVEVVRRLLGHELAMEALTKKTLMPLVPQFSVYQFHENTRQLSSDKSERYLTSANKIREMLELHYLRKLSPGSAFRCLCLPGKLIHFWFDLGPAVKVFEKQFEKDFSHHQLNSILQYVAFPQVSVISSKESGNKFSPEISGRTDMLFFFKWLRENKKVFRVLKVIVDDLKQPSHSDEVIEKALENFKVEILDWRKVDICPRTFCRIGAEIQTLHLYWSGRNSVLRSWSEPNGLAKLGSLQKVHLHVYNILDSEERTASNIEEFKTGLTCHLIKRKLKFSIDDDFKEWQFRQKFPSQVSMRETKQGTMDSHAWLECMDIFVKRFQTVTCPPSIAYRPIVVALLDDGVTLPHEGMNPQLFDGTSFQTYDGDNRVSPYWISETGHGTLMARLIHRICPKAMIKVFKLQTRPTVNMSKVQIVESSAIEAIDDAVSMNVDVISMSWTVNSNSQHAFKAAIERAAKAKILMFCAASDKGKGRDINCPHNCSPNDTFRVGAVKASGQIWEWVPEPEKLDIGLPGHDVLMKHDLPQGSEFKLESHTGSSVATALAAGLAALILECVKMGHVHSVAYDVHDPDLNISEHDYLRLKTREGMMKAFTRIGMTEKLIDVANVFARGPFEMKDNGSKLETAARIARKVLDKGAFSPSFFWRGGSR</sequence>
<dbReference type="InterPro" id="IPR000209">
    <property type="entry name" value="Peptidase_S8/S53_dom"/>
</dbReference>
<comment type="similarity">
    <text evidence="1 7">Belongs to the peptidase S8 family.</text>
</comment>
<dbReference type="InterPro" id="IPR051048">
    <property type="entry name" value="Peptidase_S8/S53_subtilisin"/>
</dbReference>
<keyword evidence="5 7" id="KW-0720">Serine protease</keyword>
<dbReference type="Proteomes" id="UP001220324">
    <property type="component" value="Unassembled WGS sequence"/>
</dbReference>
<feature type="active site" description="Charge relay system" evidence="7">
    <location>
        <position position="647"/>
    </location>
</feature>
<dbReference type="GO" id="GO:0004252">
    <property type="term" value="F:serine-type endopeptidase activity"/>
    <property type="evidence" value="ECO:0007669"/>
    <property type="project" value="UniProtKB-UniRule"/>
</dbReference>
<feature type="active site" description="Charge relay system" evidence="7">
    <location>
        <position position="806"/>
    </location>
</feature>
<dbReference type="InterPro" id="IPR036770">
    <property type="entry name" value="Ankyrin_rpt-contain_sf"/>
</dbReference>
<dbReference type="InterPro" id="IPR036852">
    <property type="entry name" value="Peptidase_S8/S53_dom_sf"/>
</dbReference>
<evidence type="ECO:0000259" key="8">
    <source>
        <dbReference type="Pfam" id="PF00082"/>
    </source>
</evidence>
<gene>
    <name evidence="9" type="ORF">N7494_009983</name>
</gene>
<evidence type="ECO:0000313" key="9">
    <source>
        <dbReference type="EMBL" id="KAJ5533431.1"/>
    </source>
</evidence>
<feature type="active site" description="Charge relay system" evidence="7">
    <location>
        <position position="608"/>
    </location>
</feature>
<evidence type="ECO:0000313" key="10">
    <source>
        <dbReference type="Proteomes" id="UP001220324"/>
    </source>
</evidence>
<dbReference type="Pfam" id="PF00082">
    <property type="entry name" value="Peptidase_S8"/>
    <property type="match status" value="1"/>
</dbReference>
<keyword evidence="10" id="KW-1185">Reference proteome</keyword>
<keyword evidence="4 7" id="KW-0378">Hydrolase</keyword>
<accession>A0AAD6CTG3</accession>